<name>K0WZ63_9BACT</name>
<dbReference type="Proteomes" id="UP000006044">
    <property type="component" value="Unassembled WGS sequence"/>
</dbReference>
<gene>
    <name evidence="2" type="ORF">HMPREF9448_00970</name>
</gene>
<dbReference type="RefSeq" id="WP_008861461.1">
    <property type="nucleotide sequence ID" value="NZ_CAXSNY010000013.1"/>
</dbReference>
<evidence type="ECO:0000313" key="2">
    <source>
        <dbReference type="EMBL" id="EJZ64493.1"/>
    </source>
</evidence>
<dbReference type="HOGENOM" id="CLU_154382_0_0_10"/>
<dbReference type="Pfam" id="PF20203">
    <property type="entry name" value="DUF6565"/>
    <property type="match status" value="1"/>
</dbReference>
<evidence type="ECO:0000313" key="3">
    <source>
        <dbReference type="Proteomes" id="UP000006044"/>
    </source>
</evidence>
<protein>
    <recommendedName>
        <fullName evidence="1">DUF6565 domain-containing protein</fullName>
    </recommendedName>
</protein>
<proteinExistence type="predicted"/>
<dbReference type="InterPro" id="IPR046695">
    <property type="entry name" value="DUF6565"/>
</dbReference>
<keyword evidence="3" id="KW-1185">Reference proteome</keyword>
<dbReference type="EMBL" id="ADLE01000008">
    <property type="protein sequence ID" value="EJZ64493.1"/>
    <property type="molecule type" value="Genomic_DNA"/>
</dbReference>
<reference evidence="2 3" key="1">
    <citation type="submission" date="2012-08" db="EMBL/GenBank/DDBJ databases">
        <title>The Genome Sequence of Barnesiella intestinihominis YIT 11860.</title>
        <authorList>
            <consortium name="The Broad Institute Genome Sequencing Platform"/>
            <person name="Earl A."/>
            <person name="Ward D."/>
            <person name="Feldgarden M."/>
            <person name="Gevers D."/>
            <person name="Morotomi M."/>
            <person name="Walker B."/>
            <person name="Young S.K."/>
            <person name="Zeng Q."/>
            <person name="Gargeya S."/>
            <person name="Fitzgerald M."/>
            <person name="Haas B."/>
            <person name="Abouelleil A."/>
            <person name="Alvarado L."/>
            <person name="Arachchi H.M."/>
            <person name="Berlin A.M."/>
            <person name="Chapman S.B."/>
            <person name="Goldberg J."/>
            <person name="Griggs A."/>
            <person name="Gujja S."/>
            <person name="Hansen M."/>
            <person name="Howarth C."/>
            <person name="Imamovic A."/>
            <person name="Larimer J."/>
            <person name="McCowen C."/>
            <person name="Montmayeur A."/>
            <person name="Murphy C."/>
            <person name="Neiman D."/>
            <person name="Pearson M."/>
            <person name="Priest M."/>
            <person name="Roberts A."/>
            <person name="Saif S."/>
            <person name="Shea T."/>
            <person name="Sisk P."/>
            <person name="Sykes S."/>
            <person name="Wortman J."/>
            <person name="Nusbaum C."/>
            <person name="Birren B."/>
        </authorList>
    </citation>
    <scope>NUCLEOTIDE SEQUENCE [LARGE SCALE GENOMIC DNA]</scope>
    <source>
        <strain evidence="2 3">YIT 11860</strain>
    </source>
</reference>
<feature type="domain" description="DUF6565" evidence="1">
    <location>
        <begin position="43"/>
        <end position="119"/>
    </location>
</feature>
<dbReference type="GeneID" id="77848274"/>
<dbReference type="AlphaFoldDB" id="K0WZ63"/>
<sequence>MKRFYQMGLIVAVISVLSFVSCGVHSKNSYLKEFKSFVDKVENTDFETEADWNEALKEYERFTTTYYEEYKDKLTEEDLVEIGRLQGRFMKASMTRGAKFIEKNFNDAMQQASGLLDGLFEVNEDEE</sequence>
<comment type="caution">
    <text evidence="2">The sequence shown here is derived from an EMBL/GenBank/DDBJ whole genome shotgun (WGS) entry which is preliminary data.</text>
</comment>
<dbReference type="eggNOG" id="ENOG5033KST">
    <property type="taxonomic scope" value="Bacteria"/>
</dbReference>
<dbReference type="PROSITE" id="PS51257">
    <property type="entry name" value="PROKAR_LIPOPROTEIN"/>
    <property type="match status" value="1"/>
</dbReference>
<accession>K0WZ63</accession>
<organism evidence="2 3">
    <name type="scientific">Barnesiella intestinihominis YIT 11860</name>
    <dbReference type="NCBI Taxonomy" id="742726"/>
    <lineage>
        <taxon>Bacteria</taxon>
        <taxon>Pseudomonadati</taxon>
        <taxon>Bacteroidota</taxon>
        <taxon>Bacteroidia</taxon>
        <taxon>Bacteroidales</taxon>
        <taxon>Barnesiellaceae</taxon>
        <taxon>Barnesiella</taxon>
    </lineage>
</organism>
<evidence type="ECO:0000259" key="1">
    <source>
        <dbReference type="Pfam" id="PF20203"/>
    </source>
</evidence>